<protein>
    <recommendedName>
        <fullName evidence="8">Protein-serine/threonine kinase</fullName>
        <ecNumber evidence="8">2.7.11.-</ecNumber>
    </recommendedName>
</protein>
<dbReference type="Proteomes" id="UP000677054">
    <property type="component" value="Unassembled WGS sequence"/>
</dbReference>
<evidence type="ECO:0000313" key="11">
    <source>
        <dbReference type="EMBL" id="CAD7243048.1"/>
    </source>
</evidence>
<evidence type="ECO:0000259" key="10">
    <source>
        <dbReference type="PROSITE" id="PS50109"/>
    </source>
</evidence>
<evidence type="ECO:0000256" key="2">
    <source>
        <dbReference type="ARBA" id="ARBA00022553"/>
    </source>
</evidence>
<dbReference type="Gene3D" id="1.20.140.20">
    <property type="entry name" value="Alpha-ketoacid/pyruvate dehydrogenase kinase, N-terminal domain"/>
    <property type="match status" value="1"/>
</dbReference>
<dbReference type="PANTHER" id="PTHR11947:SF20">
    <property type="entry name" value="[3-METHYL-2-OXOBUTANOATE DEHYDROGENASE [LIPOAMIDE]] KINASE, MITOCHONDRIAL"/>
    <property type="match status" value="1"/>
</dbReference>
<dbReference type="AlphaFoldDB" id="A0A7R8X2Y4"/>
<dbReference type="InterPro" id="IPR036890">
    <property type="entry name" value="HATPase_C_sf"/>
</dbReference>
<dbReference type="EMBL" id="CAJPEV010000358">
    <property type="protein sequence ID" value="CAG0884418.1"/>
    <property type="molecule type" value="Genomic_DNA"/>
</dbReference>
<evidence type="ECO:0000256" key="5">
    <source>
        <dbReference type="ARBA" id="ARBA00022777"/>
    </source>
</evidence>
<proteinExistence type="inferred from homology"/>
<sequence length="413" mass="46483">MWSGVGRGHSSTGLKQNVKRVRLMPTKRLVSSTPSIHRHQREERNRPRSAAFYYNQKTIDDAAAKPSVRLTPATILYAGKNSDGAHLLRSSQYLQRELPVRIAHRIAGFRTLPFVIGCNPTILSVHELYIQAFHILNEFPEIQSLEDSRKYNGILRELLDAHKDVVTHLASGFRECRRYDEDLIGQFLDRTLTSRLGIRMLAMHQLSLHDEQPNHVGIINISMKVKDVLTKWCDFVSHLSQYKYGRSATFKLSGHINAAFPYIQLPLDYILPELLKNAARATIEYHGDVLPEDMPPITITIANNDVDFIIRISDRGGGIPHGNVNTVMHYNFSTATDEENMDDHHGGFSGMVEAANSAQTAGPMYGFGFGLPTSRAYAEYLGGGLHLQSMQGIGTDVYLRLRHVDGKFDSFRI</sequence>
<feature type="region of interest" description="Disordered" evidence="9">
    <location>
        <begin position="1"/>
        <end position="25"/>
    </location>
</feature>
<dbReference type="Pfam" id="PF02518">
    <property type="entry name" value="HATPase_c"/>
    <property type="match status" value="1"/>
</dbReference>
<dbReference type="SUPFAM" id="SSF69012">
    <property type="entry name" value="alpha-ketoacid dehydrogenase kinase, N-terminal domain"/>
    <property type="match status" value="1"/>
</dbReference>
<dbReference type="OrthoDB" id="3264224at2759"/>
<name>A0A7R8X2Y4_9CRUS</name>
<evidence type="ECO:0000256" key="8">
    <source>
        <dbReference type="RuleBase" id="RU366032"/>
    </source>
</evidence>
<comment type="subcellular location">
    <subcellularLocation>
        <location evidence="8">Mitochondrion matrix</location>
    </subcellularLocation>
</comment>
<dbReference type="CDD" id="cd16929">
    <property type="entry name" value="HATPase_PDK-like"/>
    <property type="match status" value="1"/>
</dbReference>
<organism evidence="11">
    <name type="scientific">Darwinula stevensoni</name>
    <dbReference type="NCBI Taxonomy" id="69355"/>
    <lineage>
        <taxon>Eukaryota</taxon>
        <taxon>Metazoa</taxon>
        <taxon>Ecdysozoa</taxon>
        <taxon>Arthropoda</taxon>
        <taxon>Crustacea</taxon>
        <taxon>Oligostraca</taxon>
        <taxon>Ostracoda</taxon>
        <taxon>Podocopa</taxon>
        <taxon>Podocopida</taxon>
        <taxon>Darwinulocopina</taxon>
        <taxon>Darwinuloidea</taxon>
        <taxon>Darwinulidae</taxon>
        <taxon>Darwinula</taxon>
    </lineage>
</organism>
<keyword evidence="3 8" id="KW-0808">Transferase</keyword>
<dbReference type="Gene3D" id="3.30.565.10">
    <property type="entry name" value="Histidine kinase-like ATPase, C-terminal domain"/>
    <property type="match status" value="1"/>
</dbReference>
<keyword evidence="4 8" id="KW-0547">Nucleotide-binding</keyword>
<keyword evidence="12" id="KW-1185">Reference proteome</keyword>
<dbReference type="EMBL" id="LR899875">
    <property type="protein sequence ID" value="CAD7243048.1"/>
    <property type="molecule type" value="Genomic_DNA"/>
</dbReference>
<dbReference type="InterPro" id="IPR018955">
    <property type="entry name" value="BCDHK/PDK_N"/>
</dbReference>
<evidence type="ECO:0000256" key="3">
    <source>
        <dbReference type="ARBA" id="ARBA00022679"/>
    </source>
</evidence>
<reference evidence="11" key="1">
    <citation type="submission" date="2020-11" db="EMBL/GenBank/DDBJ databases">
        <authorList>
            <person name="Tran Van P."/>
        </authorList>
    </citation>
    <scope>NUCLEOTIDE SEQUENCE</scope>
</reference>
<gene>
    <name evidence="11" type="ORF">DSTB1V02_LOCUS2985</name>
</gene>
<dbReference type="EC" id="2.7.11.-" evidence="8"/>
<evidence type="ECO:0000256" key="7">
    <source>
        <dbReference type="ARBA" id="ARBA00023128"/>
    </source>
</evidence>
<evidence type="ECO:0000256" key="1">
    <source>
        <dbReference type="ARBA" id="ARBA00006155"/>
    </source>
</evidence>
<accession>A0A7R8X2Y4</accession>
<dbReference type="InterPro" id="IPR039028">
    <property type="entry name" value="BCKD/PDK"/>
</dbReference>
<dbReference type="InterPro" id="IPR005467">
    <property type="entry name" value="His_kinase_dom"/>
</dbReference>
<evidence type="ECO:0000256" key="4">
    <source>
        <dbReference type="ARBA" id="ARBA00022741"/>
    </source>
</evidence>
<dbReference type="InterPro" id="IPR003594">
    <property type="entry name" value="HATPase_dom"/>
</dbReference>
<dbReference type="SUPFAM" id="SSF55874">
    <property type="entry name" value="ATPase domain of HSP90 chaperone/DNA topoisomerase II/histidine kinase"/>
    <property type="match status" value="1"/>
</dbReference>
<dbReference type="GO" id="GO:0010906">
    <property type="term" value="P:regulation of glucose metabolic process"/>
    <property type="evidence" value="ECO:0007669"/>
    <property type="project" value="TreeGrafter"/>
</dbReference>
<dbReference type="Pfam" id="PF10436">
    <property type="entry name" value="BCDHK_Adom3"/>
    <property type="match status" value="1"/>
</dbReference>
<evidence type="ECO:0000313" key="12">
    <source>
        <dbReference type="Proteomes" id="UP000677054"/>
    </source>
</evidence>
<keyword evidence="5 8" id="KW-0418">Kinase</keyword>
<dbReference type="PROSITE" id="PS50109">
    <property type="entry name" value="HIS_KIN"/>
    <property type="match status" value="1"/>
</dbReference>
<dbReference type="InterPro" id="IPR036784">
    <property type="entry name" value="AK/P_DHK_N_sf"/>
</dbReference>
<dbReference type="GO" id="GO:0004740">
    <property type="term" value="F:pyruvate dehydrogenase (acetyl-transferring) kinase activity"/>
    <property type="evidence" value="ECO:0007669"/>
    <property type="project" value="TreeGrafter"/>
</dbReference>
<dbReference type="GO" id="GO:0005524">
    <property type="term" value="F:ATP binding"/>
    <property type="evidence" value="ECO:0007669"/>
    <property type="project" value="UniProtKB-UniRule"/>
</dbReference>
<evidence type="ECO:0000256" key="6">
    <source>
        <dbReference type="ARBA" id="ARBA00022840"/>
    </source>
</evidence>
<comment type="similarity">
    <text evidence="1 8">Belongs to the PDK/BCKDK protein kinase family.</text>
</comment>
<feature type="domain" description="Histidine kinase" evidence="10">
    <location>
        <begin position="267"/>
        <end position="405"/>
    </location>
</feature>
<evidence type="ECO:0000256" key="9">
    <source>
        <dbReference type="SAM" id="MobiDB-lite"/>
    </source>
</evidence>
<keyword evidence="2" id="KW-0597">Phosphoprotein</keyword>
<dbReference type="PANTHER" id="PTHR11947">
    <property type="entry name" value="PYRUVATE DEHYDROGENASE KINASE"/>
    <property type="match status" value="1"/>
</dbReference>
<dbReference type="SMART" id="SM00387">
    <property type="entry name" value="HATPase_c"/>
    <property type="match status" value="1"/>
</dbReference>
<keyword evidence="7 8" id="KW-0496">Mitochondrion</keyword>
<dbReference type="GO" id="GO:0005759">
    <property type="term" value="C:mitochondrial matrix"/>
    <property type="evidence" value="ECO:0007669"/>
    <property type="project" value="UniProtKB-SubCell"/>
</dbReference>
<keyword evidence="6 8" id="KW-0067">ATP-binding</keyword>